<keyword evidence="11" id="KW-0472">Membrane</keyword>
<comment type="function">
    <text evidence="2 10">Reversible hydration of carbon dioxide.</text>
</comment>
<dbReference type="PANTHER" id="PTHR18952:SF201">
    <property type="entry name" value="CARBONIC ANHYDRASE"/>
    <property type="match status" value="1"/>
</dbReference>
<organism evidence="13 14">
    <name type="scientific">Glycine soja</name>
    <name type="common">Wild soybean</name>
    <dbReference type="NCBI Taxonomy" id="3848"/>
    <lineage>
        <taxon>Eukaryota</taxon>
        <taxon>Viridiplantae</taxon>
        <taxon>Streptophyta</taxon>
        <taxon>Embryophyta</taxon>
        <taxon>Tracheophyta</taxon>
        <taxon>Spermatophyta</taxon>
        <taxon>Magnoliopsida</taxon>
        <taxon>eudicotyledons</taxon>
        <taxon>Gunneridae</taxon>
        <taxon>Pentapetalae</taxon>
        <taxon>rosids</taxon>
        <taxon>fabids</taxon>
        <taxon>Fabales</taxon>
        <taxon>Fabaceae</taxon>
        <taxon>Papilionoideae</taxon>
        <taxon>50 kb inversion clade</taxon>
        <taxon>NPAAA clade</taxon>
        <taxon>indigoferoid/millettioid clade</taxon>
        <taxon>Phaseoleae</taxon>
        <taxon>Glycine</taxon>
        <taxon>Glycine subgen. Soja</taxon>
    </lineage>
</organism>
<evidence type="ECO:0000256" key="9">
    <source>
        <dbReference type="ARBA" id="ARBA00048348"/>
    </source>
</evidence>
<dbReference type="PROSITE" id="PS51144">
    <property type="entry name" value="ALPHA_CA_2"/>
    <property type="match status" value="1"/>
</dbReference>
<dbReference type="GO" id="GO:0006730">
    <property type="term" value="P:one-carbon metabolic process"/>
    <property type="evidence" value="ECO:0007669"/>
    <property type="project" value="TreeGrafter"/>
</dbReference>
<feature type="transmembrane region" description="Helical" evidence="11">
    <location>
        <begin position="12"/>
        <end position="33"/>
    </location>
</feature>
<dbReference type="Proteomes" id="UP000289340">
    <property type="component" value="Chromosome 13"/>
</dbReference>
<dbReference type="SMART" id="SM01057">
    <property type="entry name" value="Carb_anhydrase"/>
    <property type="match status" value="1"/>
</dbReference>
<evidence type="ECO:0000256" key="10">
    <source>
        <dbReference type="RuleBase" id="RU367011"/>
    </source>
</evidence>
<keyword evidence="6 10" id="KW-0479">Metal-binding</keyword>
<comment type="cofactor">
    <cofactor evidence="1 10">
        <name>Zn(2+)</name>
        <dbReference type="ChEBI" id="CHEBI:29105"/>
    </cofactor>
</comment>
<evidence type="ECO:0000259" key="12">
    <source>
        <dbReference type="PROSITE" id="PS51144"/>
    </source>
</evidence>
<dbReference type="InterPro" id="IPR023561">
    <property type="entry name" value="Carbonic_anhydrase_a-class"/>
</dbReference>
<keyword evidence="11" id="KW-0812">Transmembrane</keyword>
<dbReference type="EMBL" id="QZWG01000013">
    <property type="protein sequence ID" value="RZB72581.1"/>
    <property type="molecule type" value="Genomic_DNA"/>
</dbReference>
<feature type="domain" description="Alpha-carbonic anhydrase" evidence="12">
    <location>
        <begin position="42"/>
        <end position="246"/>
    </location>
</feature>
<dbReference type="InterPro" id="IPR001148">
    <property type="entry name" value="CA_dom"/>
</dbReference>
<evidence type="ECO:0000256" key="6">
    <source>
        <dbReference type="ARBA" id="ARBA00022723"/>
    </source>
</evidence>
<keyword evidence="11" id="KW-1133">Transmembrane helix</keyword>
<keyword evidence="8 10" id="KW-0456">Lyase</keyword>
<comment type="similarity">
    <text evidence="4">Belongs to the alpha-class carbonic anhydrase family.</text>
</comment>
<evidence type="ECO:0000313" key="13">
    <source>
        <dbReference type="EMBL" id="RZB72581.1"/>
    </source>
</evidence>
<sequence>MIEINMKHQGKLRVFLPNMIILVTILLHSTTWISAQEVEDESEFDYIKGSEKGPSHWGGLKKEWETCKSGKMQSPIDLSSHRVRVVPKLGELKKYYTPQNATIKNRGHDIELKWEDAGSININGTEFFLHQCHWHSPSEHTINGRRYDLELHMVHESKNIKGKTKFAVVGLFYKIGRPDPVLKKVTSFNLFNDPKRRNENLHTCMIDEELNQYNCFLNNKYMLEMVSVVKIHKNHGVWRRKEHWGV</sequence>
<keyword evidence="14" id="KW-1185">Reference proteome</keyword>
<dbReference type="GO" id="GO:0008270">
    <property type="term" value="F:zinc ion binding"/>
    <property type="evidence" value="ECO:0007669"/>
    <property type="project" value="UniProtKB-UniRule"/>
</dbReference>
<dbReference type="AlphaFoldDB" id="A0A445HGA9"/>
<dbReference type="EC" id="4.2.1.1" evidence="5 10"/>
<gene>
    <name evidence="13" type="ORF">D0Y65_036709</name>
</gene>
<evidence type="ECO:0000313" key="14">
    <source>
        <dbReference type="Proteomes" id="UP000289340"/>
    </source>
</evidence>
<evidence type="ECO:0000256" key="7">
    <source>
        <dbReference type="ARBA" id="ARBA00022833"/>
    </source>
</evidence>
<evidence type="ECO:0000256" key="5">
    <source>
        <dbReference type="ARBA" id="ARBA00012925"/>
    </source>
</evidence>
<evidence type="ECO:0000256" key="11">
    <source>
        <dbReference type="SAM" id="Phobius"/>
    </source>
</evidence>
<reference evidence="13 14" key="1">
    <citation type="submission" date="2018-09" db="EMBL/GenBank/DDBJ databases">
        <title>A high-quality reference genome of wild soybean provides a powerful tool to mine soybean genomes.</title>
        <authorList>
            <person name="Xie M."/>
            <person name="Chung C.Y.L."/>
            <person name="Li M.-W."/>
            <person name="Wong F.-L."/>
            <person name="Chan T.-F."/>
            <person name="Lam H.-M."/>
        </authorList>
    </citation>
    <scope>NUCLEOTIDE SEQUENCE [LARGE SCALE GENOMIC DNA]</scope>
    <source>
        <strain evidence="14">cv. W05</strain>
        <tissue evidence="13">Hypocotyl of etiolated seedlings</tissue>
    </source>
</reference>
<keyword evidence="7 10" id="KW-0862">Zinc</keyword>
<accession>A0A445HGA9</accession>
<comment type="subcellular location">
    <subcellularLocation>
        <location evidence="3">Plastid</location>
        <location evidence="3">Chloroplast stroma</location>
    </subcellularLocation>
</comment>
<name>A0A445HGA9_GLYSO</name>
<dbReference type="PANTHER" id="PTHR18952">
    <property type="entry name" value="CARBONIC ANHYDRASE"/>
    <property type="match status" value="1"/>
</dbReference>
<dbReference type="CDD" id="cd03124">
    <property type="entry name" value="alpha_CA_prokaryotic_like"/>
    <property type="match status" value="1"/>
</dbReference>
<dbReference type="Gene3D" id="3.10.200.10">
    <property type="entry name" value="Alpha carbonic anhydrase"/>
    <property type="match status" value="1"/>
</dbReference>
<dbReference type="InterPro" id="IPR018338">
    <property type="entry name" value="Carbonic_anhydrase_a-class_CS"/>
</dbReference>
<dbReference type="GO" id="GO:0004089">
    <property type="term" value="F:carbonate dehydratase activity"/>
    <property type="evidence" value="ECO:0007669"/>
    <property type="project" value="UniProtKB-UniRule"/>
</dbReference>
<dbReference type="InterPro" id="IPR041891">
    <property type="entry name" value="Alpha_CA_prokaryot-like"/>
</dbReference>
<evidence type="ECO:0000256" key="8">
    <source>
        <dbReference type="ARBA" id="ARBA00023239"/>
    </source>
</evidence>
<evidence type="ECO:0000256" key="1">
    <source>
        <dbReference type="ARBA" id="ARBA00001947"/>
    </source>
</evidence>
<evidence type="ECO:0000256" key="4">
    <source>
        <dbReference type="ARBA" id="ARBA00006365"/>
    </source>
</evidence>
<evidence type="ECO:0000256" key="2">
    <source>
        <dbReference type="ARBA" id="ARBA00002904"/>
    </source>
</evidence>
<protein>
    <recommendedName>
        <fullName evidence="5 10">Carbonic anhydrase</fullName>
        <ecNumber evidence="5 10">4.2.1.1</ecNumber>
    </recommendedName>
</protein>
<comment type="similarity">
    <text evidence="10">Belongs to the alpha-carbonic anhydrase family.</text>
</comment>
<dbReference type="GO" id="GO:0009570">
    <property type="term" value="C:chloroplast stroma"/>
    <property type="evidence" value="ECO:0007669"/>
    <property type="project" value="UniProtKB-SubCell"/>
</dbReference>
<dbReference type="SUPFAM" id="SSF51069">
    <property type="entry name" value="Carbonic anhydrase"/>
    <property type="match status" value="1"/>
</dbReference>
<proteinExistence type="inferred from homology"/>
<evidence type="ECO:0000256" key="3">
    <source>
        <dbReference type="ARBA" id="ARBA00004470"/>
    </source>
</evidence>
<comment type="caution">
    <text evidence="13">The sequence shown here is derived from an EMBL/GenBank/DDBJ whole genome shotgun (WGS) entry which is preliminary data.</text>
</comment>
<comment type="catalytic activity">
    <reaction evidence="9 10">
        <text>hydrogencarbonate + H(+) = CO2 + H2O</text>
        <dbReference type="Rhea" id="RHEA:10748"/>
        <dbReference type="ChEBI" id="CHEBI:15377"/>
        <dbReference type="ChEBI" id="CHEBI:15378"/>
        <dbReference type="ChEBI" id="CHEBI:16526"/>
        <dbReference type="ChEBI" id="CHEBI:17544"/>
        <dbReference type="EC" id="4.2.1.1"/>
    </reaction>
</comment>
<dbReference type="Pfam" id="PF00194">
    <property type="entry name" value="Carb_anhydrase"/>
    <property type="match status" value="1"/>
</dbReference>
<dbReference type="PROSITE" id="PS00162">
    <property type="entry name" value="ALPHA_CA_1"/>
    <property type="match status" value="1"/>
</dbReference>
<dbReference type="InterPro" id="IPR036398">
    <property type="entry name" value="CA_dom_sf"/>
</dbReference>